<proteinExistence type="predicted"/>
<dbReference type="AlphaFoldDB" id="A0A1B8Q913"/>
<gene>
    <name evidence="1" type="ORF">A9308_00610</name>
</gene>
<dbReference type="InterPro" id="IPR020049">
    <property type="entry name" value="Major_capsid-like"/>
</dbReference>
<evidence type="ECO:0000313" key="1">
    <source>
        <dbReference type="EMBL" id="OBX73745.1"/>
    </source>
</evidence>
<dbReference type="EMBL" id="LZMZ01000051">
    <property type="protein sequence ID" value="OBX73745.1"/>
    <property type="molecule type" value="Genomic_DNA"/>
</dbReference>
<sequence length="308" mass="33912">MQQFNDAQLNSMLNFVQNQKTYVERAAYETQFPEIIYKELVPVDMSAPAWTQTITSLSSEEIGEAGWINANADDMQTVELKFLTSEKPVYEAGVGYTYGYAEVQQAMAYGRNLNAEKAVVARKAYERFMQKVAFVGDKTKNLEGLTTASAVSVIGASKTWATATQAELLTMVNQILVTKSSDGEFVMLADTLLLPIDAWEVLTSRTLENGSGITLLNYIKENNVYKATTGRDLDIRAIGQLSKAGNGGLTRAVAYIRDPSVIKLHIPMPQMFLPVHRTGLMNFAVGSMFRTAGVTVKDPTAVRYMDGV</sequence>
<dbReference type="RefSeq" id="WP_067238499.1">
    <property type="nucleotide sequence ID" value="NZ_LZMZ01000051.1"/>
</dbReference>
<dbReference type="STRING" id="34059.A9308_00610"/>
<name>A0A1B8Q913_9GAMM</name>
<dbReference type="Pfam" id="PF09950">
    <property type="entry name" value="Major_capside"/>
    <property type="match status" value="1"/>
</dbReference>
<protein>
    <recommendedName>
        <fullName evidence="3">DUF2184 domain-containing protein</fullName>
    </recommendedName>
</protein>
<organism evidence="1 2">
    <name type="scientific">Faucicola atlantae</name>
    <dbReference type="NCBI Taxonomy" id="34059"/>
    <lineage>
        <taxon>Bacteria</taxon>
        <taxon>Pseudomonadati</taxon>
        <taxon>Pseudomonadota</taxon>
        <taxon>Gammaproteobacteria</taxon>
        <taxon>Moraxellales</taxon>
        <taxon>Moraxellaceae</taxon>
        <taxon>Faucicola</taxon>
    </lineage>
</organism>
<evidence type="ECO:0008006" key="3">
    <source>
        <dbReference type="Google" id="ProtNLM"/>
    </source>
</evidence>
<accession>A0A1B8Q913</accession>
<evidence type="ECO:0000313" key="2">
    <source>
        <dbReference type="Proteomes" id="UP000092508"/>
    </source>
</evidence>
<reference evidence="1 2" key="1">
    <citation type="submission" date="2016-06" db="EMBL/GenBank/DDBJ databases">
        <title>Draft genome of Moraxella atlantae CCUG 66109.</title>
        <authorList>
            <person name="Salva-Serra F."/>
            <person name="Engstrom-Jakobsson H."/>
            <person name="Thorell K."/>
            <person name="Gonzales-Siles L."/>
            <person name="Karlsson R."/>
            <person name="Boulund F."/>
            <person name="Engstrand L."/>
            <person name="Kristiansson E."/>
            <person name="Moore E."/>
        </authorList>
    </citation>
    <scope>NUCLEOTIDE SEQUENCE [LARGE SCALE GENOMIC DNA]</scope>
    <source>
        <strain evidence="1 2">CCUG 66109</strain>
    </source>
</reference>
<comment type="caution">
    <text evidence="1">The sequence shown here is derived from an EMBL/GenBank/DDBJ whole genome shotgun (WGS) entry which is preliminary data.</text>
</comment>
<dbReference type="Proteomes" id="UP000092508">
    <property type="component" value="Unassembled WGS sequence"/>
</dbReference>
<dbReference type="OrthoDB" id="6472583at2"/>
<dbReference type="PIRSF" id="PIRSF029202">
    <property type="entry name" value="UCP029202"/>
    <property type="match status" value="1"/>
</dbReference>